<dbReference type="PANTHER" id="PTHR33048:SF160">
    <property type="entry name" value="SAT4 FAMILY MEMBRANE PROTEIN"/>
    <property type="match status" value="1"/>
</dbReference>
<feature type="transmembrane region" description="Helical" evidence="14">
    <location>
        <begin position="258"/>
        <end position="276"/>
    </location>
</feature>
<keyword evidence="11" id="KW-1015">Disulfide bond</keyword>
<evidence type="ECO:0000256" key="8">
    <source>
        <dbReference type="ARBA" id="ARBA00022729"/>
    </source>
</evidence>
<keyword evidence="12" id="KW-0449">Lipoprotein</keyword>
<comment type="similarity">
    <text evidence="13">Belongs to the SAT4 family.</text>
</comment>
<evidence type="ECO:0000256" key="6">
    <source>
        <dbReference type="ARBA" id="ARBA00022622"/>
    </source>
</evidence>
<evidence type="ECO:0000256" key="7">
    <source>
        <dbReference type="ARBA" id="ARBA00022692"/>
    </source>
</evidence>
<protein>
    <recommendedName>
        <fullName evidence="19">Extracellular membrane protein CFEM domain-containing protein</fullName>
    </recommendedName>
</protein>
<evidence type="ECO:0000256" key="1">
    <source>
        <dbReference type="ARBA" id="ARBA00004141"/>
    </source>
</evidence>
<evidence type="ECO:0008006" key="19">
    <source>
        <dbReference type="Google" id="ProtNLM"/>
    </source>
</evidence>
<keyword evidence="10 14" id="KW-0472">Membrane</keyword>
<evidence type="ECO:0000256" key="2">
    <source>
        <dbReference type="ARBA" id="ARBA00004589"/>
    </source>
</evidence>
<keyword evidence="6" id="KW-0336">GPI-anchor</keyword>
<evidence type="ECO:0000256" key="12">
    <source>
        <dbReference type="ARBA" id="ARBA00023288"/>
    </source>
</evidence>
<keyword evidence="5" id="KW-0964">Secreted</keyword>
<evidence type="ECO:0000256" key="4">
    <source>
        <dbReference type="ARBA" id="ARBA00010031"/>
    </source>
</evidence>
<feature type="transmembrane region" description="Helical" evidence="14">
    <location>
        <begin position="98"/>
        <end position="118"/>
    </location>
</feature>
<comment type="similarity">
    <text evidence="4">Belongs to the RBT5 family.</text>
</comment>
<dbReference type="Proteomes" id="UP000774617">
    <property type="component" value="Unassembled WGS sequence"/>
</dbReference>
<evidence type="ECO:0000256" key="10">
    <source>
        <dbReference type="ARBA" id="ARBA00023136"/>
    </source>
</evidence>
<feature type="domain" description="Rhodopsin" evidence="16">
    <location>
        <begin position="80"/>
        <end position="319"/>
    </location>
</feature>
<feature type="transmembrane region" description="Helical" evidence="14">
    <location>
        <begin position="176"/>
        <end position="196"/>
    </location>
</feature>
<dbReference type="InterPro" id="IPR008427">
    <property type="entry name" value="Extracellular_membr_CFEM_dom"/>
</dbReference>
<feature type="transmembrane region" description="Helical" evidence="14">
    <location>
        <begin position="296"/>
        <end position="319"/>
    </location>
</feature>
<feature type="transmembrane region" description="Helical" evidence="14">
    <location>
        <begin position="227"/>
        <end position="246"/>
    </location>
</feature>
<sequence length="414" mass="45437">MQGVQYFSTCAPTNVTCICTDESLTKEVEACVAATCTVKQALFTKNVTLSSCGAEPRNRTKHVSYIGVGGAVVALVAIGLRLLARLPSLGGDFGWDDAVMMMTLLTMIPLSALSVVLADSGLGRDMWTVTPKDITHILYIYYFDESLYITSLSLVKISICCFYLRIFPERRFRNIVYFTIFCCAAYAIAFVLAVSLQCKPINYAWKHWDGEHEGQCINVNALGWSSASFNIVLDLVVITLPVPQVWKLVLSTRKKVHVMCMFSVGLFVTVVSMLRLKWMIQFASTQNVTWDYVPIGYWSTIEVHAGILCACLPAMRALLYKWFPRLAGRGSSAGAAGKYSNGYYGDGTNRSRGGGGGAIDTSTSIVQRWVKLDEVESVERGESAASRERRASELPEGLVGGKRGVTVSSRCYAA</sequence>
<dbReference type="Pfam" id="PF20684">
    <property type="entry name" value="Fung_rhodopsin"/>
    <property type="match status" value="1"/>
</dbReference>
<keyword evidence="7 14" id="KW-0812">Transmembrane</keyword>
<evidence type="ECO:0000256" key="14">
    <source>
        <dbReference type="SAM" id="Phobius"/>
    </source>
</evidence>
<evidence type="ECO:0000313" key="17">
    <source>
        <dbReference type="EMBL" id="KAH7057404.1"/>
    </source>
</evidence>
<accession>A0ABQ8GMD6</accession>
<feature type="transmembrane region" description="Helical" evidence="14">
    <location>
        <begin position="65"/>
        <end position="86"/>
    </location>
</feature>
<evidence type="ECO:0000256" key="13">
    <source>
        <dbReference type="ARBA" id="ARBA00038359"/>
    </source>
</evidence>
<feature type="domain" description="CFEM" evidence="15">
    <location>
        <begin position="8"/>
        <end position="52"/>
    </location>
</feature>
<proteinExistence type="inferred from homology"/>
<evidence type="ECO:0000259" key="16">
    <source>
        <dbReference type="Pfam" id="PF20684"/>
    </source>
</evidence>
<comment type="subcellular location">
    <subcellularLocation>
        <location evidence="2">Membrane</location>
        <topology evidence="2">Lipid-anchor</topology>
        <topology evidence="2">GPI-anchor</topology>
    </subcellularLocation>
    <subcellularLocation>
        <location evidence="1">Membrane</location>
        <topology evidence="1">Multi-pass membrane protein</topology>
    </subcellularLocation>
    <subcellularLocation>
        <location evidence="3">Secreted</location>
    </subcellularLocation>
</comment>
<gene>
    <name evidence="17" type="ORF">B0J12DRAFT_709298</name>
</gene>
<evidence type="ECO:0000256" key="9">
    <source>
        <dbReference type="ARBA" id="ARBA00022989"/>
    </source>
</evidence>
<dbReference type="InterPro" id="IPR052337">
    <property type="entry name" value="SAT4-like"/>
</dbReference>
<keyword evidence="8" id="KW-0732">Signal</keyword>
<evidence type="ECO:0000256" key="11">
    <source>
        <dbReference type="ARBA" id="ARBA00023157"/>
    </source>
</evidence>
<evidence type="ECO:0000256" key="5">
    <source>
        <dbReference type="ARBA" id="ARBA00022525"/>
    </source>
</evidence>
<reference evidence="17 18" key="1">
    <citation type="journal article" date="2021" name="Nat. Commun.">
        <title>Genetic determinants of endophytism in the Arabidopsis root mycobiome.</title>
        <authorList>
            <person name="Mesny F."/>
            <person name="Miyauchi S."/>
            <person name="Thiergart T."/>
            <person name="Pickel B."/>
            <person name="Atanasova L."/>
            <person name="Karlsson M."/>
            <person name="Huettel B."/>
            <person name="Barry K.W."/>
            <person name="Haridas S."/>
            <person name="Chen C."/>
            <person name="Bauer D."/>
            <person name="Andreopoulos W."/>
            <person name="Pangilinan J."/>
            <person name="LaButti K."/>
            <person name="Riley R."/>
            <person name="Lipzen A."/>
            <person name="Clum A."/>
            <person name="Drula E."/>
            <person name="Henrissat B."/>
            <person name="Kohler A."/>
            <person name="Grigoriev I.V."/>
            <person name="Martin F.M."/>
            <person name="Hacquard S."/>
        </authorList>
    </citation>
    <scope>NUCLEOTIDE SEQUENCE [LARGE SCALE GENOMIC DNA]</scope>
    <source>
        <strain evidence="17 18">MPI-SDFR-AT-0080</strain>
    </source>
</reference>
<keyword evidence="6" id="KW-0325">Glycoprotein</keyword>
<organism evidence="17 18">
    <name type="scientific">Macrophomina phaseolina</name>
    <dbReference type="NCBI Taxonomy" id="35725"/>
    <lineage>
        <taxon>Eukaryota</taxon>
        <taxon>Fungi</taxon>
        <taxon>Dikarya</taxon>
        <taxon>Ascomycota</taxon>
        <taxon>Pezizomycotina</taxon>
        <taxon>Dothideomycetes</taxon>
        <taxon>Dothideomycetes incertae sedis</taxon>
        <taxon>Botryosphaeriales</taxon>
        <taxon>Botryosphaeriaceae</taxon>
        <taxon>Macrophomina</taxon>
    </lineage>
</organism>
<evidence type="ECO:0000313" key="18">
    <source>
        <dbReference type="Proteomes" id="UP000774617"/>
    </source>
</evidence>
<dbReference type="InterPro" id="IPR049326">
    <property type="entry name" value="Rhodopsin_dom_fungi"/>
</dbReference>
<evidence type="ECO:0000259" key="15">
    <source>
        <dbReference type="Pfam" id="PF05730"/>
    </source>
</evidence>
<comment type="caution">
    <text evidence="17">The sequence shown here is derived from an EMBL/GenBank/DDBJ whole genome shotgun (WGS) entry which is preliminary data.</text>
</comment>
<keyword evidence="18" id="KW-1185">Reference proteome</keyword>
<dbReference type="EMBL" id="JAGTJR010000007">
    <property type="protein sequence ID" value="KAH7057404.1"/>
    <property type="molecule type" value="Genomic_DNA"/>
</dbReference>
<keyword evidence="9 14" id="KW-1133">Transmembrane helix</keyword>
<name>A0ABQ8GMD6_9PEZI</name>
<dbReference type="Pfam" id="PF05730">
    <property type="entry name" value="CFEM"/>
    <property type="match status" value="1"/>
</dbReference>
<evidence type="ECO:0000256" key="3">
    <source>
        <dbReference type="ARBA" id="ARBA00004613"/>
    </source>
</evidence>
<dbReference type="PANTHER" id="PTHR33048">
    <property type="entry name" value="PTH11-LIKE INTEGRAL MEMBRANE PROTEIN (AFU_ORTHOLOGUE AFUA_5G11245)"/>
    <property type="match status" value="1"/>
</dbReference>